<accession>L8WFT6</accession>
<evidence type="ECO:0000313" key="2">
    <source>
        <dbReference type="Proteomes" id="UP000011668"/>
    </source>
</evidence>
<dbReference type="EMBL" id="AFRT01006055">
    <property type="protein sequence ID" value="ELU35582.1"/>
    <property type="molecule type" value="Genomic_DNA"/>
</dbReference>
<dbReference type="AlphaFoldDB" id="L8WFT6"/>
<reference evidence="1 2" key="1">
    <citation type="journal article" date="2013" name="Nat. Commun.">
        <title>The evolution and pathogenic mechanisms of the rice sheath blight pathogen.</title>
        <authorList>
            <person name="Zheng A."/>
            <person name="Lin R."/>
            <person name="Xu L."/>
            <person name="Qin P."/>
            <person name="Tang C."/>
            <person name="Ai P."/>
            <person name="Zhang D."/>
            <person name="Liu Y."/>
            <person name="Sun Z."/>
            <person name="Feng H."/>
            <person name="Wang Y."/>
            <person name="Chen Y."/>
            <person name="Liang X."/>
            <person name="Fu R."/>
            <person name="Li Q."/>
            <person name="Zhang J."/>
            <person name="Yu X."/>
            <person name="Xie Z."/>
            <person name="Ding L."/>
            <person name="Guan P."/>
            <person name="Tang J."/>
            <person name="Liang Y."/>
            <person name="Wang S."/>
            <person name="Deng Q."/>
            <person name="Li S."/>
            <person name="Zhu J."/>
            <person name="Wang L."/>
            <person name="Liu H."/>
            <person name="Li P."/>
        </authorList>
    </citation>
    <scope>NUCLEOTIDE SEQUENCE [LARGE SCALE GENOMIC DNA]</scope>
    <source>
        <strain evidence="2">AG-1 IA</strain>
    </source>
</reference>
<proteinExistence type="predicted"/>
<dbReference type="Proteomes" id="UP000011668">
    <property type="component" value="Unassembled WGS sequence"/>
</dbReference>
<protein>
    <submittedName>
        <fullName evidence="1">Uncharacterized protein</fullName>
    </submittedName>
</protein>
<gene>
    <name evidence="1" type="ORF">AG1IA_10388</name>
</gene>
<comment type="caution">
    <text evidence="1">The sequence shown here is derived from an EMBL/GenBank/DDBJ whole genome shotgun (WGS) entry which is preliminary data.</text>
</comment>
<evidence type="ECO:0000313" key="1">
    <source>
        <dbReference type="EMBL" id="ELU35582.1"/>
    </source>
</evidence>
<keyword evidence="2" id="KW-1185">Reference proteome</keyword>
<organism evidence="1 2">
    <name type="scientific">Thanatephorus cucumeris (strain AG1-IA)</name>
    <name type="common">Rice sheath blight fungus</name>
    <name type="synonym">Rhizoctonia solani</name>
    <dbReference type="NCBI Taxonomy" id="983506"/>
    <lineage>
        <taxon>Eukaryota</taxon>
        <taxon>Fungi</taxon>
        <taxon>Dikarya</taxon>
        <taxon>Basidiomycota</taxon>
        <taxon>Agaricomycotina</taxon>
        <taxon>Agaricomycetes</taxon>
        <taxon>Cantharellales</taxon>
        <taxon>Ceratobasidiaceae</taxon>
        <taxon>Rhizoctonia</taxon>
        <taxon>Rhizoctonia solani AG-1</taxon>
    </lineage>
</organism>
<name>L8WFT6_THACA</name>
<dbReference type="HOGENOM" id="CLU_2924316_0_0_1"/>
<sequence>MAAVAHGIKRFGVLGGGQMGLGVYQTGELRTLGLYERSSRFISMTAPRTKLKNHLLSWINS</sequence>